<keyword evidence="8" id="KW-1185">Reference proteome</keyword>
<keyword evidence="4 5" id="KW-0349">Heme</keyword>
<proteinExistence type="inferred from homology"/>
<feature type="signal peptide" evidence="6">
    <location>
        <begin position="1"/>
        <end position="21"/>
    </location>
</feature>
<keyword evidence="6" id="KW-0732">Signal</keyword>
<evidence type="ECO:0000256" key="1">
    <source>
        <dbReference type="ARBA" id="ARBA00001971"/>
    </source>
</evidence>
<dbReference type="GO" id="GO:0020037">
    <property type="term" value="F:heme binding"/>
    <property type="evidence" value="ECO:0007669"/>
    <property type="project" value="InterPro"/>
</dbReference>
<evidence type="ECO:0000313" key="8">
    <source>
        <dbReference type="Proteomes" id="UP000799772"/>
    </source>
</evidence>
<dbReference type="AlphaFoldDB" id="A0A9P4MC91"/>
<keyword evidence="5" id="KW-0560">Oxidoreductase</keyword>
<dbReference type="GO" id="GO:0016705">
    <property type="term" value="F:oxidoreductase activity, acting on paired donors, with incorporation or reduction of molecular oxygen"/>
    <property type="evidence" value="ECO:0007669"/>
    <property type="project" value="InterPro"/>
</dbReference>
<feature type="chain" id="PRO_5040513409" evidence="6">
    <location>
        <begin position="22"/>
        <end position="489"/>
    </location>
</feature>
<dbReference type="OrthoDB" id="1470350at2759"/>
<name>A0A9P4MC91_9PEZI</name>
<dbReference type="SUPFAM" id="SSF48264">
    <property type="entry name" value="Cytochrome P450"/>
    <property type="match status" value="1"/>
</dbReference>
<organism evidence="7 8">
    <name type="scientific">Rhizodiscina lignyota</name>
    <dbReference type="NCBI Taxonomy" id="1504668"/>
    <lineage>
        <taxon>Eukaryota</taxon>
        <taxon>Fungi</taxon>
        <taxon>Dikarya</taxon>
        <taxon>Ascomycota</taxon>
        <taxon>Pezizomycotina</taxon>
        <taxon>Dothideomycetes</taxon>
        <taxon>Pleosporomycetidae</taxon>
        <taxon>Aulographales</taxon>
        <taxon>Rhizodiscinaceae</taxon>
        <taxon>Rhizodiscina</taxon>
    </lineage>
</organism>
<dbReference type="InterPro" id="IPR001128">
    <property type="entry name" value="Cyt_P450"/>
</dbReference>
<dbReference type="InterPro" id="IPR002401">
    <property type="entry name" value="Cyt_P450_E_grp-I"/>
</dbReference>
<protein>
    <submittedName>
        <fullName evidence="7">Cytochrome P450</fullName>
    </submittedName>
</protein>
<dbReference type="Pfam" id="PF00067">
    <property type="entry name" value="p450"/>
    <property type="match status" value="1"/>
</dbReference>
<accession>A0A9P4MC91</accession>
<dbReference type="PANTHER" id="PTHR24305">
    <property type="entry name" value="CYTOCHROME P450"/>
    <property type="match status" value="1"/>
</dbReference>
<evidence type="ECO:0000256" key="2">
    <source>
        <dbReference type="ARBA" id="ARBA00022723"/>
    </source>
</evidence>
<reference evidence="7" key="1">
    <citation type="journal article" date="2020" name="Stud. Mycol.">
        <title>101 Dothideomycetes genomes: a test case for predicting lifestyles and emergence of pathogens.</title>
        <authorList>
            <person name="Haridas S."/>
            <person name="Albert R."/>
            <person name="Binder M."/>
            <person name="Bloem J."/>
            <person name="Labutti K."/>
            <person name="Salamov A."/>
            <person name="Andreopoulos B."/>
            <person name="Baker S."/>
            <person name="Barry K."/>
            <person name="Bills G."/>
            <person name="Bluhm B."/>
            <person name="Cannon C."/>
            <person name="Castanera R."/>
            <person name="Culley D."/>
            <person name="Daum C."/>
            <person name="Ezra D."/>
            <person name="Gonzalez J."/>
            <person name="Henrissat B."/>
            <person name="Kuo A."/>
            <person name="Liang C."/>
            <person name="Lipzen A."/>
            <person name="Lutzoni F."/>
            <person name="Magnuson J."/>
            <person name="Mondo S."/>
            <person name="Nolan M."/>
            <person name="Ohm R."/>
            <person name="Pangilinan J."/>
            <person name="Park H.-J."/>
            <person name="Ramirez L."/>
            <person name="Alfaro M."/>
            <person name="Sun H."/>
            <person name="Tritt A."/>
            <person name="Yoshinaga Y."/>
            <person name="Zwiers L.-H."/>
            <person name="Turgeon B."/>
            <person name="Goodwin S."/>
            <person name="Spatafora J."/>
            <person name="Crous P."/>
            <person name="Grigoriev I."/>
        </authorList>
    </citation>
    <scope>NUCLEOTIDE SEQUENCE</scope>
    <source>
        <strain evidence="7">CBS 133067</strain>
    </source>
</reference>
<dbReference type="InterPro" id="IPR050121">
    <property type="entry name" value="Cytochrome_P450_monoxygenase"/>
</dbReference>
<dbReference type="GO" id="GO:0005506">
    <property type="term" value="F:iron ion binding"/>
    <property type="evidence" value="ECO:0007669"/>
    <property type="project" value="InterPro"/>
</dbReference>
<dbReference type="InterPro" id="IPR017972">
    <property type="entry name" value="Cyt_P450_CS"/>
</dbReference>
<sequence length="489" mass="55229">MALLSIYTAQLLIVAWLLSRAFFNPLGQIPGPFWAKLTHLWKAYHMYKRDLPQAILKAHEKYGPVIRIGPNDVNFQSRDAIDPIYKAGRSMPKTIFYDAFTAIQPNLFSTRDEAFHTVRRRQMAHSFSTATVLKFESTFNKHLDRLFHNVEQSVGKTFDMKEFASCYAYDVIGELAFDKDLNTQQHPSRDNLPPIPDHILLGSLYGLVPSMMPYSMKIGNRLPIPGLQKLLASRRQLSAQAANWVKTSIEKHSEGDRGSLLASILEARDPDTGARLTAEEICSEAFAFLIAGAHTTSATVGFLFYHLMHNHDAAKKLAAELSDNLPLYQEGGNMVLYAGIESKLPYTMSCIKENFRISAVFNMPMPRLVTDPKGVEICGRHIPQGTSVSMLSHALHHDPRFWGSDHDKFIPERWLEGNISFNEVMPFGVGHRACIGRNIASINLLKVLSTLWRNFEFLPQNQEEILEMESVGVGEKKGPLLCMVRKREK</sequence>
<dbReference type="PRINTS" id="PR00463">
    <property type="entry name" value="EP450I"/>
</dbReference>
<keyword evidence="2 4" id="KW-0479">Metal-binding</keyword>
<dbReference type="PROSITE" id="PS00086">
    <property type="entry name" value="CYTOCHROME_P450"/>
    <property type="match status" value="1"/>
</dbReference>
<comment type="cofactor">
    <cofactor evidence="1 4">
        <name>heme</name>
        <dbReference type="ChEBI" id="CHEBI:30413"/>
    </cofactor>
</comment>
<feature type="binding site" description="axial binding residue" evidence="4">
    <location>
        <position position="434"/>
    </location>
    <ligand>
        <name>heme</name>
        <dbReference type="ChEBI" id="CHEBI:30413"/>
    </ligand>
    <ligandPart>
        <name>Fe</name>
        <dbReference type="ChEBI" id="CHEBI:18248"/>
    </ligandPart>
</feature>
<comment type="similarity">
    <text evidence="5">Belongs to the cytochrome P450 family.</text>
</comment>
<evidence type="ECO:0000256" key="5">
    <source>
        <dbReference type="RuleBase" id="RU000461"/>
    </source>
</evidence>
<comment type="caution">
    <text evidence="7">The sequence shown here is derived from an EMBL/GenBank/DDBJ whole genome shotgun (WGS) entry which is preliminary data.</text>
</comment>
<evidence type="ECO:0000256" key="4">
    <source>
        <dbReference type="PIRSR" id="PIRSR602401-1"/>
    </source>
</evidence>
<dbReference type="PRINTS" id="PR00385">
    <property type="entry name" value="P450"/>
</dbReference>
<gene>
    <name evidence="7" type="ORF">NA57DRAFT_29690</name>
</gene>
<evidence type="ECO:0000256" key="6">
    <source>
        <dbReference type="SAM" id="SignalP"/>
    </source>
</evidence>
<keyword evidence="5" id="KW-0503">Monooxygenase</keyword>
<dbReference type="Proteomes" id="UP000799772">
    <property type="component" value="Unassembled WGS sequence"/>
</dbReference>
<keyword evidence="3 4" id="KW-0408">Iron</keyword>
<dbReference type="PANTHER" id="PTHR24305:SF103">
    <property type="entry name" value="P450, PUTATIVE (EUROFUNG)-RELATED"/>
    <property type="match status" value="1"/>
</dbReference>
<dbReference type="GO" id="GO:0004497">
    <property type="term" value="F:monooxygenase activity"/>
    <property type="evidence" value="ECO:0007669"/>
    <property type="project" value="UniProtKB-KW"/>
</dbReference>
<dbReference type="Gene3D" id="1.10.630.10">
    <property type="entry name" value="Cytochrome P450"/>
    <property type="match status" value="1"/>
</dbReference>
<evidence type="ECO:0000256" key="3">
    <source>
        <dbReference type="ARBA" id="ARBA00023004"/>
    </source>
</evidence>
<evidence type="ECO:0000313" key="7">
    <source>
        <dbReference type="EMBL" id="KAF2105145.1"/>
    </source>
</evidence>
<dbReference type="EMBL" id="ML978121">
    <property type="protein sequence ID" value="KAF2105145.1"/>
    <property type="molecule type" value="Genomic_DNA"/>
</dbReference>
<dbReference type="InterPro" id="IPR036396">
    <property type="entry name" value="Cyt_P450_sf"/>
</dbReference>